<evidence type="ECO:0000313" key="1">
    <source>
        <dbReference type="EMBL" id="USQ94034.1"/>
    </source>
</evidence>
<gene>
    <name evidence="1" type="ORF">MZV50_15600</name>
</gene>
<sequence length="480" mass="50389">MATIDNLVSIYRNVHRLPANSDLPESAWTQLTLMAQGIDIARGGQVAGDIWTYAAAVDWIQDSAKATTQVAVLSYGFLTDISLGSAGLDYLVSAKGGNPNNLNSDYYAGFSLEDRFINFALNLVKFGDAKDEFSAAYGENASPINTFQKAYLKLFGVEKTLDEILAIFAEPVPDGHGGTQARFAHFEDIGGDGSFGIGTRAAMVGWLMAEAVKSGQGPYVEAMKAYLADVGLEGKVTPVNAFISLYGEGGDYAEGGPDHPGLPGEKASFAHDWNVDAFNQEPDDNTHVLASDGNDVIKPIITDGPGGLDAGKHIRTAGGNDIVLVDNGVMRGLIDTGTGNDQIFLEKLDGHVITGAGYDSIDIGSFATLHLAGGKVTDIAVIEDFQKGFDLLGFAGVAGPGEKKQLYFVTTATFDEALTAYAGITAANNNTVFEWGNDTYIFHNNGVAGLDAGDGLIKLAGVTGLTVGKSSEAADILFAA</sequence>
<dbReference type="EMBL" id="CP096040">
    <property type="protein sequence ID" value="USQ94034.1"/>
    <property type="molecule type" value="Genomic_DNA"/>
</dbReference>
<evidence type="ECO:0000313" key="2">
    <source>
        <dbReference type="Proteomes" id="UP001057520"/>
    </source>
</evidence>
<organism evidence="1 2">
    <name type="scientific">Caulobacter segnis</name>
    <dbReference type="NCBI Taxonomy" id="88688"/>
    <lineage>
        <taxon>Bacteria</taxon>
        <taxon>Pseudomonadati</taxon>
        <taxon>Pseudomonadota</taxon>
        <taxon>Alphaproteobacteria</taxon>
        <taxon>Caulobacterales</taxon>
        <taxon>Caulobacteraceae</taxon>
        <taxon>Caulobacter</taxon>
    </lineage>
</organism>
<reference evidence="1 2" key="1">
    <citation type="submission" date="2022-04" db="EMBL/GenBank/DDBJ databases">
        <title>Genome sequence of soybean root-associated Caulobacter segnis RL271.</title>
        <authorList>
            <person name="Longley R."/>
            <person name="Bonito G."/>
            <person name="Trigodet F."/>
            <person name="Crosson S."/>
            <person name="Fiebig A."/>
        </authorList>
    </citation>
    <scope>NUCLEOTIDE SEQUENCE [LARGE SCALE GENOMIC DNA]</scope>
    <source>
        <strain evidence="1 2">RL271</strain>
    </source>
</reference>
<evidence type="ECO:0008006" key="3">
    <source>
        <dbReference type="Google" id="ProtNLM"/>
    </source>
</evidence>
<dbReference type="Proteomes" id="UP001057520">
    <property type="component" value="Chromosome"/>
</dbReference>
<protein>
    <recommendedName>
        <fullName evidence="3">Hemolysin-type calcium-binding region</fullName>
    </recommendedName>
</protein>
<name>A0ABY4ZPA3_9CAUL</name>
<accession>A0ABY4ZPA3</accession>
<proteinExistence type="predicted"/>
<dbReference type="Pfam" id="PF19198">
    <property type="entry name" value="RsaA_NTD"/>
    <property type="match status" value="1"/>
</dbReference>
<keyword evidence="2" id="KW-1185">Reference proteome</keyword>